<protein>
    <submittedName>
        <fullName evidence="3">BnaCnng17430D protein</fullName>
    </submittedName>
</protein>
<feature type="compositionally biased region" description="Basic and acidic residues" evidence="1">
    <location>
        <begin position="85"/>
        <end position="100"/>
    </location>
</feature>
<feature type="region of interest" description="Disordered" evidence="1">
    <location>
        <begin position="64"/>
        <end position="137"/>
    </location>
</feature>
<gene>
    <name evidence="3" type="primary">BnaCnng17430D</name>
    <name evidence="3" type="ORF">GSBRNA2T00093130001</name>
</gene>
<reference evidence="3 4" key="1">
    <citation type="journal article" date="2014" name="Science">
        <title>Plant genetics. Early allopolyploid evolution in the post-Neolithic Brassica napus oilseed genome.</title>
        <authorList>
            <person name="Chalhoub B."/>
            <person name="Denoeud F."/>
            <person name="Liu S."/>
            <person name="Parkin I.A."/>
            <person name="Tang H."/>
            <person name="Wang X."/>
            <person name="Chiquet J."/>
            <person name="Belcram H."/>
            <person name="Tong C."/>
            <person name="Samans B."/>
            <person name="Correa M."/>
            <person name="Da Silva C."/>
            <person name="Just J."/>
            <person name="Falentin C."/>
            <person name="Koh C.S."/>
            <person name="Le Clainche I."/>
            <person name="Bernard M."/>
            <person name="Bento P."/>
            <person name="Noel B."/>
            <person name="Labadie K."/>
            <person name="Alberti A."/>
            <person name="Charles M."/>
            <person name="Arnaud D."/>
            <person name="Guo H."/>
            <person name="Daviaud C."/>
            <person name="Alamery S."/>
            <person name="Jabbari K."/>
            <person name="Zhao M."/>
            <person name="Edger P.P."/>
            <person name="Chelaifa H."/>
            <person name="Tack D."/>
            <person name="Lassalle G."/>
            <person name="Mestiri I."/>
            <person name="Schnel N."/>
            <person name="Le Paslier M.C."/>
            <person name="Fan G."/>
            <person name="Renault V."/>
            <person name="Bayer P.E."/>
            <person name="Golicz A.A."/>
            <person name="Manoli S."/>
            <person name="Lee T.H."/>
            <person name="Thi V.H."/>
            <person name="Chalabi S."/>
            <person name="Hu Q."/>
            <person name="Fan C."/>
            <person name="Tollenaere R."/>
            <person name="Lu Y."/>
            <person name="Battail C."/>
            <person name="Shen J."/>
            <person name="Sidebottom C.H."/>
            <person name="Wang X."/>
            <person name="Canaguier A."/>
            <person name="Chauveau A."/>
            <person name="Berard A."/>
            <person name="Deniot G."/>
            <person name="Guan M."/>
            <person name="Liu Z."/>
            <person name="Sun F."/>
            <person name="Lim Y.P."/>
            <person name="Lyons E."/>
            <person name="Town C.D."/>
            <person name="Bancroft I."/>
            <person name="Wang X."/>
            <person name="Meng J."/>
            <person name="Ma J."/>
            <person name="Pires J.C."/>
            <person name="King G.J."/>
            <person name="Brunel D."/>
            <person name="Delourme R."/>
            <person name="Renard M."/>
            <person name="Aury J.M."/>
            <person name="Adams K.L."/>
            <person name="Batley J."/>
            <person name="Snowdon R.J."/>
            <person name="Tost J."/>
            <person name="Edwards D."/>
            <person name="Zhou Y."/>
            <person name="Hua W."/>
            <person name="Sharpe A.G."/>
            <person name="Paterson A.H."/>
            <person name="Guan C."/>
            <person name="Wincker P."/>
        </authorList>
    </citation>
    <scope>NUCLEOTIDE SEQUENCE [LARGE SCALE GENOMIC DNA]</scope>
    <source>
        <strain evidence="4">cv. Darmor-bzh</strain>
    </source>
</reference>
<dbReference type="Proteomes" id="UP000028999">
    <property type="component" value="Unassembled WGS sequence"/>
</dbReference>
<proteinExistence type="predicted"/>
<dbReference type="PaxDb" id="3708-A0A078IHP5"/>
<organism evidence="3 4">
    <name type="scientific">Brassica napus</name>
    <name type="common">Rape</name>
    <dbReference type="NCBI Taxonomy" id="3708"/>
    <lineage>
        <taxon>Eukaryota</taxon>
        <taxon>Viridiplantae</taxon>
        <taxon>Streptophyta</taxon>
        <taxon>Embryophyta</taxon>
        <taxon>Tracheophyta</taxon>
        <taxon>Spermatophyta</taxon>
        <taxon>Magnoliopsida</taxon>
        <taxon>eudicotyledons</taxon>
        <taxon>Gunneridae</taxon>
        <taxon>Pentapetalae</taxon>
        <taxon>rosids</taxon>
        <taxon>malvids</taxon>
        <taxon>Brassicales</taxon>
        <taxon>Brassicaceae</taxon>
        <taxon>Brassiceae</taxon>
        <taxon>Brassica</taxon>
    </lineage>
</organism>
<keyword evidence="2" id="KW-0732">Signal</keyword>
<dbReference type="EMBL" id="LK032835">
    <property type="protein sequence ID" value="CDY49477.1"/>
    <property type="molecule type" value="Genomic_DNA"/>
</dbReference>
<dbReference type="Gramene" id="CDY49477">
    <property type="protein sequence ID" value="CDY49477"/>
    <property type="gene ID" value="GSBRNA2T00093130001"/>
</dbReference>
<evidence type="ECO:0000256" key="2">
    <source>
        <dbReference type="SAM" id="SignalP"/>
    </source>
</evidence>
<accession>A0A078IHP5</accession>
<evidence type="ECO:0000313" key="4">
    <source>
        <dbReference type="Proteomes" id="UP000028999"/>
    </source>
</evidence>
<evidence type="ECO:0000256" key="1">
    <source>
        <dbReference type="SAM" id="MobiDB-lite"/>
    </source>
</evidence>
<feature type="chain" id="PRO_5001738329" evidence="2">
    <location>
        <begin position="18"/>
        <end position="151"/>
    </location>
</feature>
<feature type="compositionally biased region" description="Basic and acidic residues" evidence="1">
    <location>
        <begin position="108"/>
        <end position="137"/>
    </location>
</feature>
<keyword evidence="4" id="KW-1185">Reference proteome</keyword>
<evidence type="ECO:0000313" key="3">
    <source>
        <dbReference type="EMBL" id="CDY49477.1"/>
    </source>
</evidence>
<feature type="signal peptide" evidence="2">
    <location>
        <begin position="1"/>
        <end position="17"/>
    </location>
</feature>
<dbReference type="AlphaFoldDB" id="A0A078IHP5"/>
<sequence length="151" mass="17207">MISLLLLIIGLQTKTFEDIIDSSYFTKKFEITFLVSQTLITMTPFHPLSLNLVQFRETMVKSMSKKKESLHSQPSSPQIDIEDFVDGRDDEQIRELRCGEDDATASKSELRCGEDDRMASRSKLRCGDDAETSRSDLRCGKEDDKLSWCEG</sequence>
<name>A0A078IHP5_BRANA</name>